<proteinExistence type="predicted"/>
<gene>
    <name evidence="1" type="ORF">GCM10011391_22180</name>
</gene>
<reference evidence="1" key="2">
    <citation type="submission" date="2020-09" db="EMBL/GenBank/DDBJ databases">
        <authorList>
            <person name="Sun Q."/>
            <person name="Zhou Y."/>
        </authorList>
    </citation>
    <scope>NUCLEOTIDE SEQUENCE</scope>
    <source>
        <strain evidence="1">CGMCC 1.15371</strain>
    </source>
</reference>
<evidence type="ECO:0000313" key="2">
    <source>
        <dbReference type="Proteomes" id="UP000628775"/>
    </source>
</evidence>
<dbReference type="RefSeq" id="WP_188693644.1">
    <property type="nucleotide sequence ID" value="NZ_BMIR01000009.1"/>
</dbReference>
<dbReference type="EMBL" id="BMIR01000009">
    <property type="protein sequence ID" value="GGE42932.1"/>
    <property type="molecule type" value="Genomic_DNA"/>
</dbReference>
<name>A0A8J2YHD3_9BACL</name>
<dbReference type="Proteomes" id="UP000628775">
    <property type="component" value="Unassembled WGS sequence"/>
</dbReference>
<evidence type="ECO:0000313" key="1">
    <source>
        <dbReference type="EMBL" id="GGE42932.1"/>
    </source>
</evidence>
<comment type="caution">
    <text evidence="1">The sequence shown here is derived from an EMBL/GenBank/DDBJ whole genome shotgun (WGS) entry which is preliminary data.</text>
</comment>
<sequence>MRVSQKQENRQQINFDHQEKRLDIQDVLTHPLFADRQSVQTLKRSLSRG</sequence>
<protein>
    <submittedName>
        <fullName evidence="1">Uncharacterized protein</fullName>
    </submittedName>
</protein>
<organism evidence="1 2">
    <name type="scientific">Pullulanibacillus camelliae</name>
    <dbReference type="NCBI Taxonomy" id="1707096"/>
    <lineage>
        <taxon>Bacteria</taxon>
        <taxon>Bacillati</taxon>
        <taxon>Bacillota</taxon>
        <taxon>Bacilli</taxon>
        <taxon>Bacillales</taxon>
        <taxon>Sporolactobacillaceae</taxon>
        <taxon>Pullulanibacillus</taxon>
    </lineage>
</organism>
<dbReference type="AlphaFoldDB" id="A0A8J2YHD3"/>
<reference evidence="1" key="1">
    <citation type="journal article" date="2014" name="Int. J. Syst. Evol. Microbiol.">
        <title>Complete genome sequence of Corynebacterium casei LMG S-19264T (=DSM 44701T), isolated from a smear-ripened cheese.</title>
        <authorList>
            <consortium name="US DOE Joint Genome Institute (JGI-PGF)"/>
            <person name="Walter F."/>
            <person name="Albersmeier A."/>
            <person name="Kalinowski J."/>
            <person name="Ruckert C."/>
        </authorList>
    </citation>
    <scope>NUCLEOTIDE SEQUENCE</scope>
    <source>
        <strain evidence="1">CGMCC 1.15371</strain>
    </source>
</reference>
<keyword evidence="2" id="KW-1185">Reference proteome</keyword>
<accession>A0A8J2YHD3</accession>